<dbReference type="PANTHER" id="PTHR43072">
    <property type="entry name" value="N-ACETYLTRANSFERASE"/>
    <property type="match status" value="1"/>
</dbReference>
<dbReference type="InterPro" id="IPR016181">
    <property type="entry name" value="Acyl_CoA_acyltransferase"/>
</dbReference>
<dbReference type="OrthoDB" id="3173333at2"/>
<proteinExistence type="predicted"/>
<protein>
    <submittedName>
        <fullName evidence="4">Acetyltransferase</fullName>
    </submittedName>
</protein>
<gene>
    <name evidence="4" type="ORF">NS359_02705</name>
</gene>
<evidence type="ECO:0000256" key="1">
    <source>
        <dbReference type="ARBA" id="ARBA00022679"/>
    </source>
</evidence>
<accession>A0A147DTT4</accession>
<dbReference type="InterPro" id="IPR000182">
    <property type="entry name" value="GNAT_dom"/>
</dbReference>
<dbReference type="SUPFAM" id="SSF55729">
    <property type="entry name" value="Acyl-CoA N-acyltransferases (Nat)"/>
    <property type="match status" value="1"/>
</dbReference>
<dbReference type="RefSeq" id="WP_058748870.1">
    <property type="nucleotide sequence ID" value="NZ_LDRC01000011.1"/>
</dbReference>
<reference evidence="4 5" key="1">
    <citation type="journal article" date="2016" name="Front. Microbiol.">
        <title>Genomic Resource of Rice Seed Associated Bacteria.</title>
        <authorList>
            <person name="Midha S."/>
            <person name="Bansal K."/>
            <person name="Sharma S."/>
            <person name="Kumar N."/>
            <person name="Patil P.P."/>
            <person name="Chaudhry V."/>
            <person name="Patil P.B."/>
        </authorList>
    </citation>
    <scope>NUCLEOTIDE SEQUENCE [LARGE SCALE GENOMIC DNA]</scope>
    <source>
        <strain evidence="4 5">NS359</strain>
    </source>
</reference>
<feature type="domain" description="N-acetyltransferase" evidence="3">
    <location>
        <begin position="13"/>
        <end position="175"/>
    </location>
</feature>
<evidence type="ECO:0000259" key="3">
    <source>
        <dbReference type="PROSITE" id="PS51186"/>
    </source>
</evidence>
<dbReference type="Gene3D" id="3.40.630.30">
    <property type="match status" value="1"/>
</dbReference>
<dbReference type="PROSITE" id="PS51186">
    <property type="entry name" value="GNAT"/>
    <property type="match status" value="1"/>
</dbReference>
<evidence type="ECO:0000256" key="2">
    <source>
        <dbReference type="ARBA" id="ARBA00023315"/>
    </source>
</evidence>
<comment type="caution">
    <text evidence="4">The sequence shown here is derived from an EMBL/GenBank/DDBJ whole genome shotgun (WGS) entry which is preliminary data.</text>
</comment>
<evidence type="ECO:0000313" key="4">
    <source>
        <dbReference type="EMBL" id="KTR53688.1"/>
    </source>
</evidence>
<dbReference type="GO" id="GO:0016747">
    <property type="term" value="F:acyltransferase activity, transferring groups other than amino-acyl groups"/>
    <property type="evidence" value="ECO:0007669"/>
    <property type="project" value="InterPro"/>
</dbReference>
<dbReference type="STRING" id="465820.NS263_01885"/>
<dbReference type="Pfam" id="PF00583">
    <property type="entry name" value="Acetyltransf_1"/>
    <property type="match status" value="1"/>
</dbReference>
<dbReference type="AlphaFoldDB" id="A0A147DTT4"/>
<dbReference type="Proteomes" id="UP000072763">
    <property type="component" value="Unassembled WGS sequence"/>
</dbReference>
<sequence>MATAYATEEASPVTVRDCDPRDLDVVHALHVDAVLHSTAIWQEEPHPREYFDGWLAERRAAGLPVLVAEVDGTVAGYVTYSAFRPHQGYRHTVEHSVYVVPAFRGRGIATVLMDALVAHARAADVHVVMAGICSSNTGSIALHERLGFTTVGVLPEVGRKFDRWLDLTLMRLPLS</sequence>
<keyword evidence="1 4" id="KW-0808">Transferase</keyword>
<dbReference type="PATRIC" id="fig|465820.4.peg.320"/>
<dbReference type="CDD" id="cd04301">
    <property type="entry name" value="NAT_SF"/>
    <property type="match status" value="1"/>
</dbReference>
<organism evidence="4 5">
    <name type="scientific">Curtobacterium oceanosedimentum</name>
    <dbReference type="NCBI Taxonomy" id="465820"/>
    <lineage>
        <taxon>Bacteria</taxon>
        <taxon>Bacillati</taxon>
        <taxon>Actinomycetota</taxon>
        <taxon>Actinomycetes</taxon>
        <taxon>Micrococcales</taxon>
        <taxon>Microbacteriaceae</taxon>
        <taxon>Curtobacterium</taxon>
    </lineage>
</organism>
<dbReference type="EMBL" id="LDRC01000011">
    <property type="protein sequence ID" value="KTR53688.1"/>
    <property type="molecule type" value="Genomic_DNA"/>
</dbReference>
<evidence type="ECO:0000313" key="5">
    <source>
        <dbReference type="Proteomes" id="UP000072763"/>
    </source>
</evidence>
<dbReference type="PANTHER" id="PTHR43072:SF23">
    <property type="entry name" value="UPF0039 PROTEIN C11D3.02C"/>
    <property type="match status" value="1"/>
</dbReference>
<name>A0A147DTT4_9MICO</name>
<keyword evidence="2" id="KW-0012">Acyltransferase</keyword>